<evidence type="ECO:0000313" key="5">
    <source>
        <dbReference type="Proteomes" id="UP000266198"/>
    </source>
</evidence>
<comment type="caution">
    <text evidence="2">The sequence shown here is derived from an EMBL/GenBank/DDBJ whole genome shotgun (WGS) entry which is preliminary data.</text>
</comment>
<keyword evidence="1" id="KW-0812">Transmembrane</keyword>
<dbReference type="Proteomes" id="UP000266198">
    <property type="component" value="Unassembled WGS sequence"/>
</dbReference>
<reference evidence="2 4" key="1">
    <citation type="journal article" date="2017" name="PLoS ONE">
        <title>Development of a real-time PCR for detection of Staphylococcus pseudintermedius using a novel automated comparison of whole-genome sequences.</title>
        <authorList>
            <person name="Verstappen K.M."/>
            <person name="Huijbregts L."/>
            <person name="Spaninks M."/>
            <person name="Wagenaar J.A."/>
            <person name="Fluit A.C."/>
            <person name="Duim B."/>
        </authorList>
    </citation>
    <scope>NUCLEOTIDE SEQUENCE [LARGE SCALE GENOMIC DNA]</scope>
    <source>
        <strain evidence="2 4">15S02591-1</strain>
    </source>
</reference>
<dbReference type="Proteomes" id="UP000217473">
    <property type="component" value="Unassembled WGS sequence"/>
</dbReference>
<feature type="transmembrane region" description="Helical" evidence="1">
    <location>
        <begin position="88"/>
        <end position="107"/>
    </location>
</feature>
<keyword evidence="1" id="KW-0472">Membrane</keyword>
<sequence>MTIPKLTRVLQILTAMMAILYFIVGITKILQYNELFEVSIWHAPLQYQLYAGVYIVRLLILVIVFVLTFILFNDIYKKFDFSGGPRMRILYIGLGVILFSGTKFLIAFLHVDWEYVKVLDIRELSDTLLLLLGIEAIIFGTIYDKSRKLKEENDLTI</sequence>
<organism evidence="2 4">
    <name type="scientific">Staphylococcus delphini</name>
    <dbReference type="NCBI Taxonomy" id="53344"/>
    <lineage>
        <taxon>Bacteria</taxon>
        <taxon>Bacillati</taxon>
        <taxon>Bacillota</taxon>
        <taxon>Bacilli</taxon>
        <taxon>Bacillales</taxon>
        <taxon>Staphylococcaceae</taxon>
        <taxon>Staphylococcus</taxon>
        <taxon>Staphylococcus intermedius group</taxon>
    </lineage>
</organism>
<proteinExistence type="predicted"/>
<evidence type="ECO:0000256" key="1">
    <source>
        <dbReference type="SAM" id="Phobius"/>
    </source>
</evidence>
<protein>
    <recommendedName>
        <fullName evidence="6">DUF2975 domain-containing protein</fullName>
    </recommendedName>
</protein>
<accession>A0AAX0QXY6</accession>
<reference evidence="3 5" key="2">
    <citation type="submission" date="2017-06" db="EMBL/GenBank/DDBJ databases">
        <title>Identification of a new gene, sdsY, involved in staphylococcal internalization in non-professional phagocytic cells (NPPCs).</title>
        <authorList>
            <person name="Maali Y."/>
            <person name="Martins-Simoes P."/>
            <person name="Trouillet-Assant S."/>
            <person name="Laurent F."/>
            <person name="Diot A."/>
            <person name="Verhoeven P."/>
            <person name="Bouvard D."/>
            <person name="Vandenesch F."/>
            <person name="Bes M."/>
        </authorList>
    </citation>
    <scope>NUCLEOTIDE SEQUENCE [LARGE SCALE GENOMIC DNA]</scope>
    <source>
        <strain evidence="3 5">Heidy</strain>
    </source>
</reference>
<dbReference type="EMBL" id="MWUR01000001">
    <property type="protein sequence ID" value="PCF52699.1"/>
    <property type="molecule type" value="Genomic_DNA"/>
</dbReference>
<name>A0AAX0QXY6_9STAP</name>
<keyword evidence="1" id="KW-1133">Transmembrane helix</keyword>
<evidence type="ECO:0000313" key="3">
    <source>
        <dbReference type="EMBL" id="RIZ56444.1"/>
    </source>
</evidence>
<gene>
    <name evidence="2" type="ORF">B5C07_00590</name>
    <name evidence="3" type="ORF">CDL68_00415</name>
</gene>
<evidence type="ECO:0008006" key="6">
    <source>
        <dbReference type="Google" id="ProtNLM"/>
    </source>
</evidence>
<dbReference type="EMBL" id="NIPK01000001">
    <property type="protein sequence ID" value="RIZ56444.1"/>
    <property type="molecule type" value="Genomic_DNA"/>
</dbReference>
<dbReference type="RefSeq" id="WP_096595939.1">
    <property type="nucleotide sequence ID" value="NZ_JAPSWG010000002.1"/>
</dbReference>
<evidence type="ECO:0000313" key="2">
    <source>
        <dbReference type="EMBL" id="PCF52699.1"/>
    </source>
</evidence>
<feature type="transmembrane region" description="Helical" evidence="1">
    <location>
        <begin position="12"/>
        <end position="31"/>
    </location>
</feature>
<dbReference type="AlphaFoldDB" id="A0AAX0QXY6"/>
<feature type="transmembrane region" description="Helical" evidence="1">
    <location>
        <begin position="127"/>
        <end position="143"/>
    </location>
</feature>
<feature type="transmembrane region" description="Helical" evidence="1">
    <location>
        <begin position="51"/>
        <end position="76"/>
    </location>
</feature>
<evidence type="ECO:0000313" key="4">
    <source>
        <dbReference type="Proteomes" id="UP000217473"/>
    </source>
</evidence>
<keyword evidence="5" id="KW-1185">Reference proteome</keyword>